<dbReference type="SUPFAM" id="SSF81383">
    <property type="entry name" value="F-box domain"/>
    <property type="match status" value="1"/>
</dbReference>
<evidence type="ECO:0000313" key="2">
    <source>
        <dbReference type="EMBL" id="PTB69954.1"/>
    </source>
</evidence>
<dbReference type="InterPro" id="IPR001810">
    <property type="entry name" value="F-box_dom"/>
</dbReference>
<protein>
    <recommendedName>
        <fullName evidence="1">F-box domain-containing protein</fullName>
    </recommendedName>
</protein>
<dbReference type="Proteomes" id="UP000241546">
    <property type="component" value="Unassembled WGS sequence"/>
</dbReference>
<name>A0A2T4BKV6_9HYPO</name>
<reference evidence="3" key="1">
    <citation type="submission" date="2016-07" db="EMBL/GenBank/DDBJ databases">
        <title>Multiple horizontal gene transfer events from other fungi enriched the ability of initially mycotrophic Trichoderma (Ascomycota) to feed on dead plant biomass.</title>
        <authorList>
            <consortium name="DOE Joint Genome Institute"/>
            <person name="Atanasova L."/>
            <person name="Chenthamara K."/>
            <person name="Zhang J."/>
            <person name="Grujic M."/>
            <person name="Henrissat B."/>
            <person name="Kuo A."/>
            <person name="Aerts A."/>
            <person name="Salamov A."/>
            <person name="Lipzen A."/>
            <person name="Labutti K."/>
            <person name="Barry K."/>
            <person name="Miao Y."/>
            <person name="Rahimi M.J."/>
            <person name="Shen Q."/>
            <person name="Grigoriev I.V."/>
            <person name="Kubicek C.P."/>
            <person name="Druzhinina I.S."/>
        </authorList>
    </citation>
    <scope>NUCLEOTIDE SEQUENCE [LARGE SCALE GENOMIC DNA]</scope>
    <source>
        <strain evidence="3">TUCIM 6016</strain>
    </source>
</reference>
<proteinExistence type="predicted"/>
<accession>A0A2T4BKV6</accession>
<dbReference type="EMBL" id="KZ680208">
    <property type="protein sequence ID" value="PTB69954.1"/>
    <property type="molecule type" value="Genomic_DNA"/>
</dbReference>
<dbReference type="InterPro" id="IPR036047">
    <property type="entry name" value="F-box-like_dom_sf"/>
</dbReference>
<organism evidence="2 3">
    <name type="scientific">Trichoderma citrinoviride</name>
    <dbReference type="NCBI Taxonomy" id="58853"/>
    <lineage>
        <taxon>Eukaryota</taxon>
        <taxon>Fungi</taxon>
        <taxon>Dikarya</taxon>
        <taxon>Ascomycota</taxon>
        <taxon>Pezizomycotina</taxon>
        <taxon>Sordariomycetes</taxon>
        <taxon>Hypocreomycetidae</taxon>
        <taxon>Hypocreales</taxon>
        <taxon>Hypocreaceae</taxon>
        <taxon>Trichoderma</taxon>
    </lineage>
</organism>
<dbReference type="GeneID" id="36601357"/>
<dbReference type="Pfam" id="PF00646">
    <property type="entry name" value="F-box"/>
    <property type="match status" value="1"/>
</dbReference>
<evidence type="ECO:0000259" key="1">
    <source>
        <dbReference type="Pfam" id="PF00646"/>
    </source>
</evidence>
<gene>
    <name evidence="2" type="ORF">BBK36DRAFT_1138366</name>
</gene>
<dbReference type="AlphaFoldDB" id="A0A2T4BKV6"/>
<dbReference type="OrthoDB" id="4879927at2759"/>
<keyword evidence="3" id="KW-1185">Reference proteome</keyword>
<sequence>MRRLHVLFLLRLQRIFKSRRRHQKHLQVILHLQQDILLLIIDNLALHDRFLLSHTCKAFRHITLQDWRAVVPRVSLEDKRLEHFGQSYEAEPKINNRQFLLRETWNLSKRQIMGYKKQMSEITQLEHMALLTDATVVEDEIELALQSPGRWRYNSCMRCHTDSGVMISPDEKTATIQAWHNFGGEESPMDANWRAFADNEYDTVFDCFTRNAHLHQRHGGVRELWFEDTPEQLPQRVRYLLYMW</sequence>
<dbReference type="RefSeq" id="XP_024753274.1">
    <property type="nucleotide sequence ID" value="XM_024893239.1"/>
</dbReference>
<feature type="domain" description="F-box" evidence="1">
    <location>
        <begin position="29"/>
        <end position="63"/>
    </location>
</feature>
<evidence type="ECO:0000313" key="3">
    <source>
        <dbReference type="Proteomes" id="UP000241546"/>
    </source>
</evidence>